<protein>
    <submittedName>
        <fullName evidence="2">Nucleolar complex protein 3 like</fullName>
    </submittedName>
</protein>
<dbReference type="GO" id="GO:0005730">
    <property type="term" value="C:nucleolus"/>
    <property type="evidence" value="ECO:0007669"/>
    <property type="project" value="TreeGrafter"/>
</dbReference>
<sequence>MRKKKDKIILPPELPLEIPDDEVEVSDDDLQFIKENCAYASLVDRVAALPIKTLDGKIHYGTATKTVLENDPSEEGTGEDVNKDKGMVKLTKAEKRAKLKKMRKEAKQQGKEVAKAEVEETPQAAVLAEVKEDLTAEEAFESKKHKLELGNALLTDPESNIKFLKETMQISKDNDSMIILLASNQLANDRKKCSKEMISKTREEVEADYKAASLAPDVMEKKHMQAETVSAVFETYFRILKHTMQSINARPEANTGALSAAVGPLPLLAPCLKGLAKFSHLIDLDFMGDPMNHLRLFAFGGSTSGNTSDKCSKYLIVSEHFQYCIVAFKVTRNDNCEI</sequence>
<dbReference type="PANTHER" id="PTHR14428:SF5">
    <property type="entry name" value="NUCLEOLAR COMPLEX PROTEIN 3 HOMOLOG"/>
    <property type="match status" value="1"/>
</dbReference>
<keyword evidence="1" id="KW-0175">Coiled coil</keyword>
<gene>
    <name evidence="2" type="ORF">glysoja_046559</name>
</gene>
<dbReference type="PANTHER" id="PTHR14428">
    <property type="entry name" value="NUCLEOLAR COMPLEX PROTEIN 3"/>
    <property type="match status" value="1"/>
</dbReference>
<proteinExistence type="predicted"/>
<feature type="coiled-coil region" evidence="1">
    <location>
        <begin position="92"/>
        <end position="119"/>
    </location>
</feature>
<dbReference type="InterPro" id="IPR016903">
    <property type="entry name" value="Nucleolar_cplx-assoc_3"/>
</dbReference>
<reference evidence="2" key="1">
    <citation type="submission" date="2014-07" db="EMBL/GenBank/DDBJ databases">
        <title>Identification of a novel salt tolerance gene in wild soybean by whole-genome sequencing.</title>
        <authorList>
            <person name="Lam H.-M."/>
            <person name="Qi X."/>
            <person name="Li M.-W."/>
            <person name="Liu X."/>
            <person name="Xie M."/>
            <person name="Ni M."/>
            <person name="Xu X."/>
        </authorList>
    </citation>
    <scope>NUCLEOTIDE SEQUENCE [LARGE SCALE GENOMIC DNA]</scope>
    <source>
        <tissue evidence="2">Root</tissue>
    </source>
</reference>
<name>A0A0B2S4C7_GLYSO</name>
<dbReference type="Proteomes" id="UP000053555">
    <property type="component" value="Unassembled WGS sequence"/>
</dbReference>
<evidence type="ECO:0000313" key="2">
    <source>
        <dbReference type="EMBL" id="KHN39528.1"/>
    </source>
</evidence>
<evidence type="ECO:0000256" key="1">
    <source>
        <dbReference type="SAM" id="Coils"/>
    </source>
</evidence>
<dbReference type="GO" id="GO:0006270">
    <property type="term" value="P:DNA replication initiation"/>
    <property type="evidence" value="ECO:0007669"/>
    <property type="project" value="TreeGrafter"/>
</dbReference>
<dbReference type="GO" id="GO:0003682">
    <property type="term" value="F:chromatin binding"/>
    <property type="evidence" value="ECO:0007669"/>
    <property type="project" value="TreeGrafter"/>
</dbReference>
<accession>A0A0B2S4C7</accession>
<organism evidence="2">
    <name type="scientific">Glycine soja</name>
    <name type="common">Wild soybean</name>
    <dbReference type="NCBI Taxonomy" id="3848"/>
    <lineage>
        <taxon>Eukaryota</taxon>
        <taxon>Viridiplantae</taxon>
        <taxon>Streptophyta</taxon>
        <taxon>Embryophyta</taxon>
        <taxon>Tracheophyta</taxon>
        <taxon>Spermatophyta</taxon>
        <taxon>Magnoliopsida</taxon>
        <taxon>eudicotyledons</taxon>
        <taxon>Gunneridae</taxon>
        <taxon>Pentapetalae</taxon>
        <taxon>rosids</taxon>
        <taxon>fabids</taxon>
        <taxon>Fabales</taxon>
        <taxon>Fabaceae</taxon>
        <taxon>Papilionoideae</taxon>
        <taxon>50 kb inversion clade</taxon>
        <taxon>NPAAA clade</taxon>
        <taxon>indigoferoid/millettioid clade</taxon>
        <taxon>Phaseoleae</taxon>
        <taxon>Glycine</taxon>
        <taxon>Glycine subgen. Soja</taxon>
    </lineage>
</organism>
<dbReference type="EMBL" id="KN646301">
    <property type="protein sequence ID" value="KHN39528.1"/>
    <property type="molecule type" value="Genomic_DNA"/>
</dbReference>
<dbReference type="AlphaFoldDB" id="A0A0B2S4C7"/>